<proteinExistence type="predicted"/>
<dbReference type="AlphaFoldDB" id="A0AAD7GGJ6"/>
<comment type="caution">
    <text evidence="2">The sequence shown here is derived from an EMBL/GenBank/DDBJ whole genome shotgun (WGS) entry which is preliminary data.</text>
</comment>
<reference evidence="2" key="1">
    <citation type="submission" date="2023-03" db="EMBL/GenBank/DDBJ databases">
        <title>Massive genome expansion in bonnet fungi (Mycena s.s.) driven by repeated elements and novel gene families across ecological guilds.</title>
        <authorList>
            <consortium name="Lawrence Berkeley National Laboratory"/>
            <person name="Harder C.B."/>
            <person name="Miyauchi S."/>
            <person name="Viragh M."/>
            <person name="Kuo A."/>
            <person name="Thoen E."/>
            <person name="Andreopoulos B."/>
            <person name="Lu D."/>
            <person name="Skrede I."/>
            <person name="Drula E."/>
            <person name="Henrissat B."/>
            <person name="Morin E."/>
            <person name="Kohler A."/>
            <person name="Barry K."/>
            <person name="LaButti K."/>
            <person name="Morin E."/>
            <person name="Salamov A."/>
            <person name="Lipzen A."/>
            <person name="Mereny Z."/>
            <person name="Hegedus B."/>
            <person name="Baldrian P."/>
            <person name="Stursova M."/>
            <person name="Weitz H."/>
            <person name="Taylor A."/>
            <person name="Grigoriev I.V."/>
            <person name="Nagy L.G."/>
            <person name="Martin F."/>
            <person name="Kauserud H."/>
        </authorList>
    </citation>
    <scope>NUCLEOTIDE SEQUENCE</scope>
    <source>
        <strain evidence="2">CBHHK067</strain>
    </source>
</reference>
<accession>A0AAD7GGJ6</accession>
<feature type="region of interest" description="Disordered" evidence="1">
    <location>
        <begin position="1"/>
        <end position="49"/>
    </location>
</feature>
<name>A0AAD7GGJ6_MYCRO</name>
<dbReference type="Proteomes" id="UP001221757">
    <property type="component" value="Unassembled WGS sequence"/>
</dbReference>
<sequence>MHTPESSASRPPARPTRTPPLRASPARFTRHPCPRPSWSQARGDGGGGRRHMCIDLPVRRNARALEPCGVSAAGWRAMAGEGANASGVEGPPQSHVAERVERARELGHWGVLGTGCSTGKADACR</sequence>
<feature type="compositionally biased region" description="Low complexity" evidence="1">
    <location>
        <begin position="1"/>
        <end position="11"/>
    </location>
</feature>
<protein>
    <submittedName>
        <fullName evidence="2">Uncharacterized protein</fullName>
    </submittedName>
</protein>
<keyword evidence="3" id="KW-1185">Reference proteome</keyword>
<gene>
    <name evidence="2" type="ORF">B0H17DRAFT_1136547</name>
</gene>
<evidence type="ECO:0000313" key="3">
    <source>
        <dbReference type="Proteomes" id="UP001221757"/>
    </source>
</evidence>
<dbReference type="EMBL" id="JARKIE010000091">
    <property type="protein sequence ID" value="KAJ7687042.1"/>
    <property type="molecule type" value="Genomic_DNA"/>
</dbReference>
<evidence type="ECO:0000256" key="1">
    <source>
        <dbReference type="SAM" id="MobiDB-lite"/>
    </source>
</evidence>
<organism evidence="2 3">
    <name type="scientific">Mycena rosella</name>
    <name type="common">Pink bonnet</name>
    <name type="synonym">Agaricus rosellus</name>
    <dbReference type="NCBI Taxonomy" id="1033263"/>
    <lineage>
        <taxon>Eukaryota</taxon>
        <taxon>Fungi</taxon>
        <taxon>Dikarya</taxon>
        <taxon>Basidiomycota</taxon>
        <taxon>Agaricomycotina</taxon>
        <taxon>Agaricomycetes</taxon>
        <taxon>Agaricomycetidae</taxon>
        <taxon>Agaricales</taxon>
        <taxon>Marasmiineae</taxon>
        <taxon>Mycenaceae</taxon>
        <taxon>Mycena</taxon>
    </lineage>
</organism>
<evidence type="ECO:0000313" key="2">
    <source>
        <dbReference type="EMBL" id="KAJ7687042.1"/>
    </source>
</evidence>